<evidence type="ECO:0000256" key="3">
    <source>
        <dbReference type="ARBA" id="ARBA00022729"/>
    </source>
</evidence>
<dbReference type="Proteomes" id="UP001595457">
    <property type="component" value="Unassembled WGS sequence"/>
</dbReference>
<keyword evidence="5" id="KW-1185">Reference proteome</keyword>
<comment type="similarity">
    <text evidence="1">Belongs to the outer membrane porin (Opr) (TC 1.B.25) family.</text>
</comment>
<evidence type="ECO:0000256" key="1">
    <source>
        <dbReference type="ARBA" id="ARBA00009075"/>
    </source>
</evidence>
<evidence type="ECO:0000256" key="2">
    <source>
        <dbReference type="ARBA" id="ARBA00022448"/>
    </source>
</evidence>
<proteinExistence type="inferred from homology"/>
<dbReference type="InterPro" id="IPR005318">
    <property type="entry name" value="OM_porin_bac"/>
</dbReference>
<name>A0ABV7AVA2_9GAMM</name>
<evidence type="ECO:0000313" key="4">
    <source>
        <dbReference type="EMBL" id="MFC2972442.1"/>
    </source>
</evidence>
<organism evidence="4 5">
    <name type="scientific">Azotobacter bryophylli</name>
    <dbReference type="NCBI Taxonomy" id="1986537"/>
    <lineage>
        <taxon>Bacteria</taxon>
        <taxon>Pseudomonadati</taxon>
        <taxon>Pseudomonadota</taxon>
        <taxon>Gammaproteobacteria</taxon>
        <taxon>Pseudomonadales</taxon>
        <taxon>Pseudomonadaceae</taxon>
        <taxon>Azotobacter</taxon>
    </lineage>
</organism>
<accession>A0ABV7AVA2</accession>
<gene>
    <name evidence="4" type="ORF">ACFOJE_09510</name>
</gene>
<keyword evidence="2" id="KW-0813">Transport</keyword>
<dbReference type="PANTHER" id="PTHR34596">
    <property type="entry name" value="CHITOPORIN"/>
    <property type="match status" value="1"/>
</dbReference>
<dbReference type="PANTHER" id="PTHR34596:SF2">
    <property type="entry name" value="CHITOPORIN"/>
    <property type="match status" value="1"/>
</dbReference>
<keyword evidence="3" id="KW-0732">Signal</keyword>
<dbReference type="EMBL" id="JBHRSJ010000016">
    <property type="protein sequence ID" value="MFC2972442.1"/>
    <property type="molecule type" value="Genomic_DNA"/>
</dbReference>
<dbReference type="RefSeq" id="WP_377814079.1">
    <property type="nucleotide sequence ID" value="NZ_JBHRSJ010000016.1"/>
</dbReference>
<dbReference type="Pfam" id="PF03573">
    <property type="entry name" value="OprD"/>
    <property type="match status" value="1"/>
</dbReference>
<reference evidence="5" key="1">
    <citation type="journal article" date="2019" name="Int. J. Syst. Evol. Microbiol.">
        <title>The Global Catalogue of Microorganisms (GCM) 10K type strain sequencing project: providing services to taxonomists for standard genome sequencing and annotation.</title>
        <authorList>
            <consortium name="The Broad Institute Genomics Platform"/>
            <consortium name="The Broad Institute Genome Sequencing Center for Infectious Disease"/>
            <person name="Wu L."/>
            <person name="Ma J."/>
        </authorList>
    </citation>
    <scope>NUCLEOTIDE SEQUENCE [LARGE SCALE GENOMIC DNA]</scope>
    <source>
        <strain evidence="5">KCTC 62195</strain>
    </source>
</reference>
<evidence type="ECO:0000313" key="5">
    <source>
        <dbReference type="Proteomes" id="UP001595457"/>
    </source>
</evidence>
<protein>
    <submittedName>
        <fullName evidence="4">OprD family porin</fullName>
    </submittedName>
</protein>
<dbReference type="InterPro" id="IPR023614">
    <property type="entry name" value="Porin_dom_sf"/>
</dbReference>
<dbReference type="Gene3D" id="2.40.160.10">
    <property type="entry name" value="Porin"/>
    <property type="match status" value="1"/>
</dbReference>
<comment type="caution">
    <text evidence="4">The sequence shown here is derived from an EMBL/GenBank/DDBJ whole genome shotgun (WGS) entry which is preliminary data.</text>
</comment>
<sequence>MEARNFYLNRDFRDSDKSDVPRFKGQPKNKLEDWGQGFIMRYESGFTPGPIGFGVDGMGLLGIKLDSGAGTSGSGALPRNPITGEVPDEFSFFGWTGKAKVSQSTLTVGTHLPTLPVVYYNDTRMLPQTFFGAQLLSKDIRNMTVLGGQFRKTRLRDSTNYEDMTMFSDRSTGGMPSDHFNYGGLTYTWSPKLSASYFYGELENNYKQHYIGLLSTLPLTESLKFKSDLRYFISDDDGRSTVDNRTAQAMLTLLYRGHALGGGYVWQTGDTGMPFIAGGTNAYTINLATYHHFLRAHEDSWQVRYDYDFAPLGLPGLTFMARYMRGSDFQIGNQNANEWERDVDISYVVQSGLLKDLNLRWRNLSYRSSNTTDLDENRLIVSYTFKFW</sequence>